<proteinExistence type="predicted"/>
<gene>
    <name evidence="2" type="ORF">g.33881</name>
</gene>
<organism evidence="2">
    <name type="scientific">Graphocephala atropunctata</name>
    <dbReference type="NCBI Taxonomy" id="36148"/>
    <lineage>
        <taxon>Eukaryota</taxon>
        <taxon>Metazoa</taxon>
        <taxon>Ecdysozoa</taxon>
        <taxon>Arthropoda</taxon>
        <taxon>Hexapoda</taxon>
        <taxon>Insecta</taxon>
        <taxon>Pterygota</taxon>
        <taxon>Neoptera</taxon>
        <taxon>Paraneoptera</taxon>
        <taxon>Hemiptera</taxon>
        <taxon>Auchenorrhyncha</taxon>
        <taxon>Membracoidea</taxon>
        <taxon>Cicadellidae</taxon>
        <taxon>Cicadellinae</taxon>
        <taxon>Cicadellini</taxon>
        <taxon>Graphocephala</taxon>
    </lineage>
</organism>
<keyword evidence="1" id="KW-0732">Signal</keyword>
<feature type="non-terminal residue" evidence="2">
    <location>
        <position position="1"/>
    </location>
</feature>
<dbReference type="EMBL" id="GEBQ01008238">
    <property type="protein sequence ID" value="JAT31739.1"/>
    <property type="molecule type" value="Transcribed_RNA"/>
</dbReference>
<name>A0A1B6M726_9HEMI</name>
<evidence type="ECO:0000313" key="2">
    <source>
        <dbReference type="EMBL" id="JAT31739.1"/>
    </source>
</evidence>
<evidence type="ECO:0000256" key="1">
    <source>
        <dbReference type="SAM" id="SignalP"/>
    </source>
</evidence>
<feature type="non-terminal residue" evidence="2">
    <location>
        <position position="215"/>
    </location>
</feature>
<sequence length="215" mass="23720">SGGSVATRWAQLIAWAGSIVAHRAELVVLAQAMVQTACPATAVGYLARHDIVATWLYAQITDPSIRPEYKADVIDLLPAVVVQGKQDQLQVALNFLQEKYFPVDSSEWLPGSVERDTMVTLYQALLRLLVTSGSIVVLRTVTCAAADREHACAASIDLAMAQFMKQHSQERQEEALKEVYSRFAQESSEGEVRLRVVENFLIPMILKASYSVVVK</sequence>
<dbReference type="AlphaFoldDB" id="A0A1B6M726"/>
<accession>A0A1B6M726</accession>
<feature type="chain" id="PRO_5008588033" evidence="1">
    <location>
        <begin position="22"/>
        <end position="215"/>
    </location>
</feature>
<feature type="signal peptide" evidence="1">
    <location>
        <begin position="1"/>
        <end position="21"/>
    </location>
</feature>
<protein>
    <submittedName>
        <fullName evidence="2">Uncharacterized protein</fullName>
    </submittedName>
</protein>
<reference evidence="2" key="1">
    <citation type="submission" date="2015-11" db="EMBL/GenBank/DDBJ databases">
        <title>De novo transcriptome assembly of four potential Pierce s Disease insect vectors from Arizona vineyards.</title>
        <authorList>
            <person name="Tassone E.E."/>
        </authorList>
    </citation>
    <scope>NUCLEOTIDE SEQUENCE</scope>
</reference>